<evidence type="ECO:0000256" key="1">
    <source>
        <dbReference type="ARBA" id="ARBA00004167"/>
    </source>
</evidence>
<feature type="domain" description="Cadherin" evidence="9">
    <location>
        <begin position="193"/>
        <end position="301"/>
    </location>
</feature>
<dbReference type="GO" id="GO:0007156">
    <property type="term" value="P:homophilic cell adhesion via plasma membrane adhesion molecules"/>
    <property type="evidence" value="ECO:0007669"/>
    <property type="project" value="InterPro"/>
</dbReference>
<sequence>MILNTDGTTNFEFLTENVELFDIDRTTGILTVKGPIDREGIPHCKEGRDLCEMSLDVVIQPATHFHVIRIEILDVNDNRPTFAHATFQLNVSESTTMGAKFTLPRAVDLDGPHAGISKMTSSTPTAYFHLITETQIDNHIEIFFQLIRQLDREEKEEHHMILSAIDGGKPEMVGTMRLVVVVLDANDNKPIFEKPKYEITVFEDVPVGTTILKVSATDMDTGDNSKISYTISSQSPSLIGHLFTLQPITGNLVVKADLDREQLPAYLEFAVEAKDHGYERFTSTALVVVKIDDVNDNAPIVNNNLLFNVTENSPVNTFVGHVKVSDPDYAANGRVKCWLVEVLKFQMVENFNAEYTISTCGLIDRELVEEYNLVFDNFRFKIFAVDGGKPPLTGTAYVHITVIDVDDNRPKFLQTSYTFSVPENVAVSESVGSVSANDQLQFHQSSFHQTPPLLESSSFKKSSKRHFSLNTETGQITVKRRLDREETSTHRLTVVAFNPASPRWSGSTIVTINVLDVNDNHPKFLFPDFFNNSVVIDVDENFADSSVFVAKVVAVDADDGDSGKIAFDL</sequence>
<dbReference type="OrthoDB" id="6252479at2759"/>
<dbReference type="CDD" id="cd11304">
    <property type="entry name" value="Cadherin_repeat"/>
    <property type="match status" value="5"/>
</dbReference>
<dbReference type="Gene3D" id="2.60.40.60">
    <property type="entry name" value="Cadherins"/>
    <property type="match status" value="6"/>
</dbReference>
<evidence type="ECO:0000256" key="5">
    <source>
        <dbReference type="ARBA" id="ARBA00022989"/>
    </source>
</evidence>
<proteinExistence type="predicted"/>
<dbReference type="PROSITE" id="PS00232">
    <property type="entry name" value="CADHERIN_1"/>
    <property type="match status" value="2"/>
</dbReference>
<reference evidence="10 12" key="2">
    <citation type="journal article" date="2013" name="Nature">
        <title>Insights into bilaterian evolution from three spiralian genomes.</title>
        <authorList>
            <person name="Simakov O."/>
            <person name="Marletaz F."/>
            <person name="Cho S.J."/>
            <person name="Edsinger-Gonzales E."/>
            <person name="Havlak P."/>
            <person name="Hellsten U."/>
            <person name="Kuo D.H."/>
            <person name="Larsson T."/>
            <person name="Lv J."/>
            <person name="Arendt D."/>
            <person name="Savage R."/>
            <person name="Osoegawa K."/>
            <person name="de Jong P."/>
            <person name="Grimwood J."/>
            <person name="Chapman J.A."/>
            <person name="Shapiro H."/>
            <person name="Aerts A."/>
            <person name="Otillar R.P."/>
            <person name="Terry A.Y."/>
            <person name="Boore J.L."/>
            <person name="Grigoriev I.V."/>
            <person name="Lindberg D.R."/>
            <person name="Seaver E.C."/>
            <person name="Weisblat D.A."/>
            <person name="Putnam N.H."/>
            <person name="Rokhsar D.S."/>
        </authorList>
    </citation>
    <scope>NUCLEOTIDE SEQUENCE</scope>
</reference>
<feature type="domain" description="Cadherin" evidence="9">
    <location>
        <begin position="83"/>
        <end position="192"/>
    </location>
</feature>
<evidence type="ECO:0000256" key="7">
    <source>
        <dbReference type="ARBA" id="ARBA00023180"/>
    </source>
</evidence>
<evidence type="ECO:0000259" key="9">
    <source>
        <dbReference type="PROSITE" id="PS50268"/>
    </source>
</evidence>
<keyword evidence="6" id="KW-0472">Membrane</keyword>
<reference evidence="11" key="3">
    <citation type="submission" date="2015-06" db="UniProtKB">
        <authorList>
            <consortium name="EnsemblMetazoa"/>
        </authorList>
    </citation>
    <scope>IDENTIFICATION</scope>
</reference>
<evidence type="ECO:0000256" key="8">
    <source>
        <dbReference type="PROSITE-ProRule" id="PRU00043"/>
    </source>
</evidence>
<dbReference type="PANTHER" id="PTHR24028:SF146">
    <property type="entry name" value="CADHERIN 96CB, ISOFORM D-RELATED"/>
    <property type="match status" value="1"/>
</dbReference>
<dbReference type="PRINTS" id="PR00205">
    <property type="entry name" value="CADHERIN"/>
</dbReference>
<dbReference type="InterPro" id="IPR020894">
    <property type="entry name" value="Cadherin_CS"/>
</dbReference>
<keyword evidence="3" id="KW-0677">Repeat</keyword>
<reference evidence="12" key="1">
    <citation type="submission" date="2012-12" db="EMBL/GenBank/DDBJ databases">
        <authorList>
            <person name="Hellsten U."/>
            <person name="Grimwood J."/>
            <person name="Chapman J.A."/>
            <person name="Shapiro H."/>
            <person name="Aerts A."/>
            <person name="Otillar R.P."/>
            <person name="Terry A.Y."/>
            <person name="Boore J.L."/>
            <person name="Simakov O."/>
            <person name="Marletaz F."/>
            <person name="Cho S.-J."/>
            <person name="Edsinger-Gonzales E."/>
            <person name="Havlak P."/>
            <person name="Kuo D.-H."/>
            <person name="Larsson T."/>
            <person name="Lv J."/>
            <person name="Arendt D."/>
            <person name="Savage R."/>
            <person name="Osoegawa K."/>
            <person name="de Jong P."/>
            <person name="Lindberg D.R."/>
            <person name="Seaver E.C."/>
            <person name="Weisblat D.A."/>
            <person name="Putnam N.H."/>
            <person name="Grigoriev I.V."/>
            <person name="Rokhsar D.S."/>
        </authorList>
    </citation>
    <scope>NUCLEOTIDE SEQUENCE</scope>
</reference>
<dbReference type="InterPro" id="IPR002126">
    <property type="entry name" value="Cadherin-like_dom"/>
</dbReference>
<accession>T1G0I8</accession>
<comment type="subcellular location">
    <subcellularLocation>
        <location evidence="1">Membrane</location>
        <topology evidence="1">Single-pass membrane protein</topology>
    </subcellularLocation>
</comment>
<dbReference type="FunFam" id="2.60.40.60:FF:000411">
    <property type="entry name" value="Uncharacterized protein"/>
    <property type="match status" value="1"/>
</dbReference>
<dbReference type="EMBL" id="AMQM01002511">
    <property type="status" value="NOT_ANNOTATED_CDS"/>
    <property type="molecule type" value="Genomic_DNA"/>
</dbReference>
<dbReference type="InParanoid" id="T1G0I8"/>
<dbReference type="Pfam" id="PF00028">
    <property type="entry name" value="Cadherin"/>
    <property type="match status" value="4"/>
</dbReference>
<evidence type="ECO:0000256" key="4">
    <source>
        <dbReference type="ARBA" id="ARBA00022837"/>
    </source>
</evidence>
<organism evidence="11 12">
    <name type="scientific">Helobdella robusta</name>
    <name type="common">Californian leech</name>
    <dbReference type="NCBI Taxonomy" id="6412"/>
    <lineage>
        <taxon>Eukaryota</taxon>
        <taxon>Metazoa</taxon>
        <taxon>Spiralia</taxon>
        <taxon>Lophotrochozoa</taxon>
        <taxon>Annelida</taxon>
        <taxon>Clitellata</taxon>
        <taxon>Hirudinea</taxon>
        <taxon>Rhynchobdellida</taxon>
        <taxon>Glossiphoniidae</taxon>
        <taxon>Helobdella</taxon>
    </lineage>
</organism>
<dbReference type="AlphaFoldDB" id="T1G0I8"/>
<dbReference type="PROSITE" id="PS50268">
    <property type="entry name" value="CADHERIN_2"/>
    <property type="match status" value="5"/>
</dbReference>
<name>T1G0I8_HELRO</name>
<dbReference type="GO" id="GO:0005886">
    <property type="term" value="C:plasma membrane"/>
    <property type="evidence" value="ECO:0007669"/>
    <property type="project" value="InterPro"/>
</dbReference>
<evidence type="ECO:0000256" key="2">
    <source>
        <dbReference type="ARBA" id="ARBA00022692"/>
    </source>
</evidence>
<feature type="domain" description="Cadherin" evidence="9">
    <location>
        <begin position="301"/>
        <end position="412"/>
    </location>
</feature>
<evidence type="ECO:0000313" key="12">
    <source>
        <dbReference type="Proteomes" id="UP000015101"/>
    </source>
</evidence>
<feature type="domain" description="Cadherin" evidence="9">
    <location>
        <begin position="413"/>
        <end position="524"/>
    </location>
</feature>
<dbReference type="InterPro" id="IPR050174">
    <property type="entry name" value="Protocadherin/Cadherin-CA"/>
</dbReference>
<keyword evidence="2" id="KW-0812">Transmembrane</keyword>
<dbReference type="HOGENOM" id="CLU_006480_3_2_1"/>
<dbReference type="Proteomes" id="UP000015101">
    <property type="component" value="Unassembled WGS sequence"/>
</dbReference>
<dbReference type="KEGG" id="hro:HELRODRAFT_71274"/>
<evidence type="ECO:0000256" key="3">
    <source>
        <dbReference type="ARBA" id="ARBA00022737"/>
    </source>
</evidence>
<dbReference type="FunCoup" id="T1G0I8">
    <property type="interactions" value="55"/>
</dbReference>
<evidence type="ECO:0000313" key="10">
    <source>
        <dbReference type="EMBL" id="ESO11667.1"/>
    </source>
</evidence>
<dbReference type="SMART" id="SM00112">
    <property type="entry name" value="CA"/>
    <property type="match status" value="5"/>
</dbReference>
<dbReference type="EMBL" id="KB095812">
    <property type="protein sequence ID" value="ESO11667.1"/>
    <property type="molecule type" value="Genomic_DNA"/>
</dbReference>
<dbReference type="FunFam" id="2.60.40.60:FF:000436">
    <property type="entry name" value="Uncharacterized protein"/>
    <property type="match status" value="1"/>
</dbReference>
<dbReference type="PANTHER" id="PTHR24028">
    <property type="entry name" value="CADHERIN-87A"/>
    <property type="match status" value="1"/>
</dbReference>
<keyword evidence="12" id="KW-1185">Reference proteome</keyword>
<evidence type="ECO:0000256" key="6">
    <source>
        <dbReference type="ARBA" id="ARBA00023136"/>
    </source>
</evidence>
<dbReference type="FunFam" id="2.60.40.60:FF:000020">
    <property type="entry name" value="Dachsous cadherin-related 1b"/>
    <property type="match status" value="2"/>
</dbReference>
<dbReference type="InterPro" id="IPR015919">
    <property type="entry name" value="Cadherin-like_sf"/>
</dbReference>
<gene>
    <name evidence="11" type="primary">20214586</name>
    <name evidence="10" type="ORF">HELRODRAFT_71274</name>
</gene>
<feature type="domain" description="Cadherin" evidence="9">
    <location>
        <begin position="21"/>
        <end position="82"/>
    </location>
</feature>
<keyword evidence="4 8" id="KW-0106">Calcium</keyword>
<dbReference type="EnsemblMetazoa" id="HelroT71274">
    <property type="protein sequence ID" value="HelroP71274"/>
    <property type="gene ID" value="HelroG71274"/>
</dbReference>
<dbReference type="RefSeq" id="XP_009010155.1">
    <property type="nucleotide sequence ID" value="XM_009011907.1"/>
</dbReference>
<dbReference type="OMA" id="LCISIYY"/>
<dbReference type="CTD" id="20214586"/>
<dbReference type="GO" id="GO:0005509">
    <property type="term" value="F:calcium ion binding"/>
    <property type="evidence" value="ECO:0007669"/>
    <property type="project" value="UniProtKB-UniRule"/>
</dbReference>
<dbReference type="eggNOG" id="KOG3594">
    <property type="taxonomic scope" value="Eukaryota"/>
</dbReference>
<evidence type="ECO:0000313" key="11">
    <source>
        <dbReference type="EnsemblMetazoa" id="HelroP71274"/>
    </source>
</evidence>
<keyword evidence="5" id="KW-1133">Transmembrane helix</keyword>
<dbReference type="STRING" id="6412.T1G0I8"/>
<dbReference type="SUPFAM" id="SSF49313">
    <property type="entry name" value="Cadherin-like"/>
    <property type="match status" value="5"/>
</dbReference>
<protein>
    <recommendedName>
        <fullName evidence="9">Cadherin domain-containing protein</fullName>
    </recommendedName>
</protein>
<keyword evidence="7" id="KW-0325">Glycoprotein</keyword>
<dbReference type="GeneID" id="20214586"/>